<organism evidence="8 9">
    <name type="scientific">Amphibalanus amphitrite</name>
    <name type="common">Striped barnacle</name>
    <name type="synonym">Balanus amphitrite</name>
    <dbReference type="NCBI Taxonomy" id="1232801"/>
    <lineage>
        <taxon>Eukaryota</taxon>
        <taxon>Metazoa</taxon>
        <taxon>Ecdysozoa</taxon>
        <taxon>Arthropoda</taxon>
        <taxon>Crustacea</taxon>
        <taxon>Multicrustacea</taxon>
        <taxon>Cirripedia</taxon>
        <taxon>Thoracica</taxon>
        <taxon>Thoracicalcarea</taxon>
        <taxon>Balanomorpha</taxon>
        <taxon>Balanoidea</taxon>
        <taxon>Balanidae</taxon>
        <taxon>Amphibalaninae</taxon>
        <taxon>Amphibalanus</taxon>
    </lineage>
</organism>
<dbReference type="SUPFAM" id="SSF47954">
    <property type="entry name" value="Cyclin-like"/>
    <property type="match status" value="2"/>
</dbReference>
<evidence type="ECO:0000313" key="8">
    <source>
        <dbReference type="EMBL" id="KAF0291818.1"/>
    </source>
</evidence>
<evidence type="ECO:0000256" key="1">
    <source>
        <dbReference type="ARBA" id="ARBA00022618"/>
    </source>
</evidence>
<feature type="region of interest" description="Disordered" evidence="5">
    <location>
        <begin position="1"/>
        <end position="40"/>
    </location>
</feature>
<evidence type="ECO:0000256" key="4">
    <source>
        <dbReference type="RuleBase" id="RU000383"/>
    </source>
</evidence>
<feature type="domain" description="Cyclin C-terminal" evidence="7">
    <location>
        <begin position="357"/>
        <end position="476"/>
    </location>
</feature>
<dbReference type="Pfam" id="PF00134">
    <property type="entry name" value="Cyclin_N"/>
    <property type="match status" value="1"/>
</dbReference>
<keyword evidence="9" id="KW-1185">Reference proteome</keyword>
<dbReference type="PIRSF" id="PIRSF001771">
    <property type="entry name" value="Cyclin_A_B_D_E"/>
    <property type="match status" value="1"/>
</dbReference>
<evidence type="ECO:0000256" key="5">
    <source>
        <dbReference type="SAM" id="MobiDB-lite"/>
    </source>
</evidence>
<gene>
    <name evidence="8" type="primary">CycB3</name>
    <name evidence="8" type="ORF">FJT64_010123</name>
</gene>
<dbReference type="AlphaFoldDB" id="A0A6A4VNI9"/>
<dbReference type="GO" id="GO:0051301">
    <property type="term" value="P:cell division"/>
    <property type="evidence" value="ECO:0007669"/>
    <property type="project" value="UniProtKB-KW"/>
</dbReference>
<dbReference type="Pfam" id="PF02984">
    <property type="entry name" value="Cyclin_C"/>
    <property type="match status" value="1"/>
</dbReference>
<dbReference type="InterPro" id="IPR046965">
    <property type="entry name" value="Cyclin_A/B-like"/>
</dbReference>
<feature type="region of interest" description="Disordered" evidence="5">
    <location>
        <begin position="145"/>
        <end position="190"/>
    </location>
</feature>
<feature type="domain" description="Cyclin-like" evidence="6">
    <location>
        <begin position="264"/>
        <end position="348"/>
    </location>
</feature>
<evidence type="ECO:0000256" key="3">
    <source>
        <dbReference type="ARBA" id="ARBA00023306"/>
    </source>
</evidence>
<dbReference type="FunFam" id="1.10.472.10:FF:000001">
    <property type="entry name" value="G2/mitotic-specific cyclin"/>
    <property type="match status" value="1"/>
</dbReference>
<feature type="domain" description="Cyclin-like" evidence="6">
    <location>
        <begin position="361"/>
        <end position="445"/>
    </location>
</feature>
<dbReference type="OrthoDB" id="5590282at2759"/>
<dbReference type="Proteomes" id="UP000440578">
    <property type="component" value="Unassembled WGS sequence"/>
</dbReference>
<feature type="compositionally biased region" description="Low complexity" evidence="5">
    <location>
        <begin position="76"/>
        <end position="89"/>
    </location>
</feature>
<dbReference type="SMART" id="SM01332">
    <property type="entry name" value="Cyclin_C"/>
    <property type="match status" value="1"/>
</dbReference>
<feature type="compositionally biased region" description="Low complexity" evidence="5">
    <location>
        <begin position="109"/>
        <end position="119"/>
    </location>
</feature>
<dbReference type="InterPro" id="IPR006671">
    <property type="entry name" value="Cyclin_N"/>
</dbReference>
<keyword evidence="1" id="KW-0132">Cell division</keyword>
<dbReference type="InterPro" id="IPR004367">
    <property type="entry name" value="Cyclin_C-dom"/>
</dbReference>
<feature type="region of interest" description="Disordered" evidence="5">
    <location>
        <begin position="64"/>
        <end position="125"/>
    </location>
</feature>
<dbReference type="EMBL" id="VIIS01001854">
    <property type="protein sequence ID" value="KAF0291818.1"/>
    <property type="molecule type" value="Genomic_DNA"/>
</dbReference>
<dbReference type="Gene3D" id="1.10.472.10">
    <property type="entry name" value="Cyclin-like"/>
    <property type="match status" value="2"/>
</dbReference>
<dbReference type="InterPro" id="IPR039361">
    <property type="entry name" value="Cyclin"/>
</dbReference>
<dbReference type="InterPro" id="IPR036915">
    <property type="entry name" value="Cyclin-like_sf"/>
</dbReference>
<dbReference type="CDD" id="cd20508">
    <property type="entry name" value="CYCLIN_CCNB3_rpt1"/>
    <property type="match status" value="1"/>
</dbReference>
<feature type="compositionally biased region" description="Low complexity" evidence="5">
    <location>
        <begin position="146"/>
        <end position="178"/>
    </location>
</feature>
<keyword evidence="2 4" id="KW-0195">Cyclin</keyword>
<dbReference type="InterPro" id="IPR013763">
    <property type="entry name" value="Cyclin-like_dom"/>
</dbReference>
<reference evidence="8 9" key="1">
    <citation type="submission" date="2019-07" db="EMBL/GenBank/DDBJ databases">
        <title>Draft genome assembly of a fouling barnacle, Amphibalanus amphitrite (Darwin, 1854): The first reference genome for Thecostraca.</title>
        <authorList>
            <person name="Kim W."/>
        </authorList>
    </citation>
    <scope>NUCLEOTIDE SEQUENCE [LARGE SCALE GENOMIC DNA]</scope>
    <source>
        <strain evidence="8">SNU_AA5</strain>
        <tissue evidence="8">Soma without cirri and trophi</tissue>
    </source>
</reference>
<dbReference type="GO" id="GO:0044772">
    <property type="term" value="P:mitotic cell cycle phase transition"/>
    <property type="evidence" value="ECO:0007669"/>
    <property type="project" value="InterPro"/>
</dbReference>
<comment type="caution">
    <text evidence="8">The sequence shown here is derived from an EMBL/GenBank/DDBJ whole genome shotgun (WGS) entry which is preliminary data.</text>
</comment>
<name>A0A6A4VNI9_AMPAM</name>
<evidence type="ECO:0000259" key="7">
    <source>
        <dbReference type="SMART" id="SM01332"/>
    </source>
</evidence>
<comment type="similarity">
    <text evidence="4">Belongs to the cyclin family.</text>
</comment>
<protein>
    <submittedName>
        <fullName evidence="8">G2/mitotic-specific cyclin-B3</fullName>
    </submittedName>
</protein>
<accession>A0A6A4VNI9</accession>
<dbReference type="GO" id="GO:0016538">
    <property type="term" value="F:cyclin-dependent protein serine/threonine kinase regulator activity"/>
    <property type="evidence" value="ECO:0007669"/>
    <property type="project" value="InterPro"/>
</dbReference>
<evidence type="ECO:0000259" key="6">
    <source>
        <dbReference type="SMART" id="SM00385"/>
    </source>
</evidence>
<dbReference type="SMART" id="SM00385">
    <property type="entry name" value="CYCLIN"/>
    <property type="match status" value="2"/>
</dbReference>
<proteinExistence type="inferred from homology"/>
<evidence type="ECO:0000256" key="2">
    <source>
        <dbReference type="ARBA" id="ARBA00023127"/>
    </source>
</evidence>
<keyword evidence="3" id="KW-0131">Cell cycle</keyword>
<dbReference type="PANTHER" id="PTHR10177">
    <property type="entry name" value="CYCLINS"/>
    <property type="match status" value="1"/>
</dbReference>
<sequence length="482" mass="53338">MTTRRSLRSAPVDLPAPRIDAENEPAQPVGKQTLATKQKLGKPRAALIDLSNAIEKGKKNITKLGVRKGRVHRVAGQQQQQQSGDSTQQAPRATDAQPRGALKPRAGVKRSAAGAAADGAVKKARKLRSIPTLPDLRVSVSVTRLAEGSSSTSQVSAASSSLASITSEETTGFETPPEGNSPESERAADLVSRLNAENERRTSALPEGVIDFDSEAAGDIFAVPEYVNDLFRHYKEREAMCQVAPYLGTVQTDLTEMMRSILVDWMVEVQESFELNHETLYLAVRLVDLYLAQVEVSRETLQLVGATAIFIACKFDERLPPPLDDFLYICEDAYARREIIATEMKILRTVNFDVGLPVSYRFLRRYARCCKLPVEVLTLARYVLELSLMEYQFVSVAGSRLAAAALALAVHMRMPGHFEQIKATVEYFSGYSVSEFQDLTEKLHNMLGREPNPHLKTIRAKYSHQVFHKVACIPLLRQAPSL</sequence>
<evidence type="ECO:0000313" key="9">
    <source>
        <dbReference type="Proteomes" id="UP000440578"/>
    </source>
</evidence>
<feature type="compositionally biased region" description="Basic residues" evidence="5">
    <location>
        <begin position="64"/>
        <end position="73"/>
    </location>
</feature>